<dbReference type="PANTHER" id="PTHR40448">
    <property type="entry name" value="TWO-COMPONENT SENSOR HISTIDINE KINASE"/>
    <property type="match status" value="1"/>
</dbReference>
<feature type="transmembrane region" description="Helical" evidence="1">
    <location>
        <begin position="178"/>
        <end position="201"/>
    </location>
</feature>
<organism evidence="4 5">
    <name type="scientific">Enterococcus gallinarum</name>
    <dbReference type="NCBI Taxonomy" id="1353"/>
    <lineage>
        <taxon>Bacteria</taxon>
        <taxon>Bacillati</taxon>
        <taxon>Bacillota</taxon>
        <taxon>Bacilli</taxon>
        <taxon>Lactobacillales</taxon>
        <taxon>Enterococcaceae</taxon>
        <taxon>Enterococcus</taxon>
    </lineage>
</organism>
<dbReference type="GO" id="GO:0042802">
    <property type="term" value="F:identical protein binding"/>
    <property type="evidence" value="ECO:0007669"/>
    <property type="project" value="TreeGrafter"/>
</dbReference>
<evidence type="ECO:0000259" key="2">
    <source>
        <dbReference type="Pfam" id="PF14501"/>
    </source>
</evidence>
<reference evidence="3" key="2">
    <citation type="submission" date="2023-03" db="EMBL/GenBank/DDBJ databases">
        <authorList>
            <person name="Shen W."/>
            <person name="Cai J."/>
        </authorList>
    </citation>
    <scope>NUCLEOTIDE SEQUENCE</scope>
    <source>
        <strain evidence="3">K69-2</strain>
    </source>
</reference>
<feature type="transmembrane region" description="Helical" evidence="1">
    <location>
        <begin position="77"/>
        <end position="103"/>
    </location>
</feature>
<keyword evidence="1" id="KW-0472">Membrane</keyword>
<dbReference type="RefSeq" id="WP_010817845.1">
    <property type="nucleotide sequence ID" value="NZ_JARPZN010000014.1"/>
</dbReference>
<keyword evidence="5" id="KW-1185">Reference proteome</keyword>
<dbReference type="InterPro" id="IPR036890">
    <property type="entry name" value="HATPase_C_sf"/>
</dbReference>
<dbReference type="AlphaFoldDB" id="A0A376H6J3"/>
<dbReference type="Proteomes" id="UP001183682">
    <property type="component" value="Unassembled WGS sequence"/>
</dbReference>
<feature type="transmembrane region" description="Helical" evidence="1">
    <location>
        <begin position="39"/>
        <end position="65"/>
    </location>
</feature>
<accession>A0A376H6J3</accession>
<dbReference type="InterPro" id="IPR032834">
    <property type="entry name" value="NatK-like_C"/>
</dbReference>
<feature type="domain" description="Sensor histidine kinase NatK-like C-terminal" evidence="2">
    <location>
        <begin position="330"/>
        <end position="431"/>
    </location>
</feature>
<evidence type="ECO:0000313" key="5">
    <source>
        <dbReference type="Proteomes" id="UP000254807"/>
    </source>
</evidence>
<keyword evidence="1" id="KW-1133">Transmembrane helix</keyword>
<reference evidence="4 5" key="1">
    <citation type="submission" date="2018-06" db="EMBL/GenBank/DDBJ databases">
        <authorList>
            <consortium name="Pathogen Informatics"/>
            <person name="Doyle S."/>
        </authorList>
    </citation>
    <scope>NUCLEOTIDE SEQUENCE [LARGE SCALE GENOMIC DNA]</scope>
    <source>
        <strain evidence="4 5">NCTC12360</strain>
    </source>
</reference>
<sequence length="437" mass="51097">MVGDLFGLIFALVGVTLPRIIIGSQIDAIFLQKRNWLYLFLWHLIVTRINMAFSGIGIIIFYYMIFIIRLKKDKIIALFYSLYLFLAYESIRFFFASVFYRVISTRDMPIFFSEGLDLLLTVFCLLIATLIFKYIRLDKELLESKCFSVSINYTLWIFLILSVLRITSSVLTKIKNPFIYEFDTTVSLFIFISYLLTVLYLREKQLSYFHRENIKKKEQENRDLNELVIELGSLYEEIRGFRHDFGGIIACLEPAIEKQNVNEIKHIYQHVCLKMNQRLIKADYTAFNLKQIEDIAFRNVLTQKMLQAKAQKIPFYLEVSNNIPIVEVPMLDTVRLLSILLDNALEGTEKALYPQITVAIIHDTTTTSVLIQNTRESVVIDKRKIWEKGYSTKGKNRGIGLSSLLDLIYKLENVDIETIIEEESFTQKLIFRKRGTY</sequence>
<evidence type="ECO:0000313" key="3">
    <source>
        <dbReference type="EMBL" id="MDT2691400.1"/>
    </source>
</evidence>
<proteinExistence type="predicted"/>
<dbReference type="SUPFAM" id="SSF55874">
    <property type="entry name" value="ATPase domain of HSP90 chaperone/DNA topoisomerase II/histidine kinase"/>
    <property type="match status" value="1"/>
</dbReference>
<dbReference type="Gene3D" id="3.30.565.10">
    <property type="entry name" value="Histidine kinase-like ATPase, C-terminal domain"/>
    <property type="match status" value="1"/>
</dbReference>
<feature type="transmembrane region" description="Helical" evidence="1">
    <location>
        <begin position="115"/>
        <end position="135"/>
    </location>
</feature>
<dbReference type="Proteomes" id="UP000254807">
    <property type="component" value="Unassembled WGS sequence"/>
</dbReference>
<dbReference type="PANTHER" id="PTHR40448:SF1">
    <property type="entry name" value="TWO-COMPONENT SENSOR HISTIDINE KINASE"/>
    <property type="match status" value="1"/>
</dbReference>
<gene>
    <name evidence="4" type="ORF">NCTC12360_02963</name>
    <name evidence="3" type="ORF">P7E30_14585</name>
</gene>
<name>A0A376H6J3_ENTGA</name>
<evidence type="ECO:0000313" key="4">
    <source>
        <dbReference type="EMBL" id="STD84425.1"/>
    </source>
</evidence>
<dbReference type="GO" id="GO:0016301">
    <property type="term" value="F:kinase activity"/>
    <property type="evidence" value="ECO:0007669"/>
    <property type="project" value="UniProtKB-KW"/>
</dbReference>
<evidence type="ECO:0000256" key="1">
    <source>
        <dbReference type="SAM" id="Phobius"/>
    </source>
</evidence>
<keyword evidence="1" id="KW-0812">Transmembrane</keyword>
<protein>
    <submittedName>
        <fullName evidence="3">GHKL domain-containing protein</fullName>
    </submittedName>
    <submittedName>
        <fullName evidence="4">Sensor histidine kinase</fullName>
    </submittedName>
</protein>
<dbReference type="EMBL" id="UFYW01000001">
    <property type="protein sequence ID" value="STD84425.1"/>
    <property type="molecule type" value="Genomic_DNA"/>
</dbReference>
<dbReference type="EMBL" id="JARPZN010000014">
    <property type="protein sequence ID" value="MDT2691400.1"/>
    <property type="molecule type" value="Genomic_DNA"/>
</dbReference>
<keyword evidence="4" id="KW-0808">Transferase</keyword>
<keyword evidence="4" id="KW-0418">Kinase</keyword>
<dbReference type="Pfam" id="PF14501">
    <property type="entry name" value="HATPase_c_5"/>
    <property type="match status" value="1"/>
</dbReference>
<feature type="transmembrane region" description="Helical" evidence="1">
    <location>
        <begin position="147"/>
        <end position="166"/>
    </location>
</feature>